<dbReference type="GO" id="GO:0030010">
    <property type="term" value="P:establishment of cell polarity"/>
    <property type="evidence" value="ECO:0007669"/>
    <property type="project" value="TreeGrafter"/>
</dbReference>
<evidence type="ECO:0000259" key="5">
    <source>
        <dbReference type="Pfam" id="PF12053"/>
    </source>
</evidence>
<dbReference type="PANTHER" id="PTHR16484">
    <property type="entry name" value="PARTITIONING DEFECTIVE 3 RELATED"/>
    <property type="match status" value="1"/>
</dbReference>
<dbReference type="GO" id="GO:0051660">
    <property type="term" value="P:establishment of centrosome localization"/>
    <property type="evidence" value="ECO:0007669"/>
    <property type="project" value="TreeGrafter"/>
</dbReference>
<sequence>MKVTVSFGNVKIVVPCGQGNISIKELSEMAVLRYQKSLHQARSLENSATGLRRTRDDKPDSGDSIDPGVLSTANELGVCQVDSLTLARDGGLLDWDDKVIDVLDDREMLVAHYHLKDSSSSTSLSDHSSTRSFTPNTKTPMRYIGKQDSAEAFQQQPPTQLGTAFSSEFRSPSLTHQVTDESTTSETQRLHPVPPPVPVTQPSTVFPGSQPAPPPPMRSFKQTLSPQMSQAVRPELGQTTVTTFR</sequence>
<evidence type="ECO:0000313" key="6">
    <source>
        <dbReference type="EMBL" id="KER24115.1"/>
    </source>
</evidence>
<gene>
    <name evidence="6" type="ORF">T265_14489</name>
</gene>
<protein>
    <recommendedName>
        <fullName evidence="5">Par3/HAL N-terminal domain-containing protein</fullName>
    </recommendedName>
</protein>
<keyword evidence="7" id="KW-1185">Reference proteome</keyword>
<dbReference type="GO" id="GO:0035091">
    <property type="term" value="F:phosphatidylinositol binding"/>
    <property type="evidence" value="ECO:0007669"/>
    <property type="project" value="TreeGrafter"/>
</dbReference>
<dbReference type="GO" id="GO:0016324">
    <property type="term" value="C:apical plasma membrane"/>
    <property type="evidence" value="ECO:0007669"/>
    <property type="project" value="TreeGrafter"/>
</dbReference>
<keyword evidence="2" id="KW-0677">Repeat</keyword>
<dbReference type="GO" id="GO:0000226">
    <property type="term" value="P:microtubule cytoskeleton organization"/>
    <property type="evidence" value="ECO:0007669"/>
    <property type="project" value="TreeGrafter"/>
</dbReference>
<feature type="compositionally biased region" description="Polar residues" evidence="4">
    <location>
        <begin position="220"/>
        <end position="230"/>
    </location>
</feature>
<dbReference type="PANTHER" id="PTHR16484:SF17">
    <property type="entry name" value="BAZOOKA, ISOFORM B"/>
    <property type="match status" value="1"/>
</dbReference>
<dbReference type="GO" id="GO:0007155">
    <property type="term" value="P:cell adhesion"/>
    <property type="evidence" value="ECO:0007669"/>
    <property type="project" value="TreeGrafter"/>
</dbReference>
<evidence type="ECO:0000256" key="3">
    <source>
        <dbReference type="ARBA" id="ARBA00023306"/>
    </source>
</evidence>
<feature type="non-terminal residue" evidence="6">
    <location>
        <position position="245"/>
    </location>
</feature>
<evidence type="ECO:0000256" key="4">
    <source>
        <dbReference type="SAM" id="MobiDB-lite"/>
    </source>
</evidence>
<name>A0A074ZL85_OPIVI</name>
<dbReference type="InterPro" id="IPR021922">
    <property type="entry name" value="Par3/HAL_N"/>
</dbReference>
<dbReference type="InterPro" id="IPR052213">
    <property type="entry name" value="PAR3"/>
</dbReference>
<organism evidence="6 7">
    <name type="scientific">Opisthorchis viverrini</name>
    <name type="common">Southeast Asian liver fluke</name>
    <dbReference type="NCBI Taxonomy" id="6198"/>
    <lineage>
        <taxon>Eukaryota</taxon>
        <taxon>Metazoa</taxon>
        <taxon>Spiralia</taxon>
        <taxon>Lophotrochozoa</taxon>
        <taxon>Platyhelminthes</taxon>
        <taxon>Trematoda</taxon>
        <taxon>Digenea</taxon>
        <taxon>Opisthorchiida</taxon>
        <taxon>Opisthorchiata</taxon>
        <taxon>Opisthorchiidae</taxon>
        <taxon>Opisthorchis</taxon>
    </lineage>
</organism>
<feature type="compositionally biased region" description="Low complexity" evidence="4">
    <location>
        <begin position="118"/>
        <end position="132"/>
    </location>
</feature>
<dbReference type="STRING" id="6198.A0A074ZL85"/>
<keyword evidence="3" id="KW-0131">Cell cycle</keyword>
<dbReference type="AlphaFoldDB" id="A0A074ZL85"/>
<dbReference type="KEGG" id="ovi:T265_14489"/>
<dbReference type="GO" id="GO:0043296">
    <property type="term" value="C:apical junction complex"/>
    <property type="evidence" value="ECO:0007669"/>
    <property type="project" value="TreeGrafter"/>
</dbReference>
<feature type="domain" description="Par3/HAL N-terminal" evidence="5">
    <location>
        <begin position="80"/>
        <end position="114"/>
    </location>
</feature>
<dbReference type="RefSeq" id="XP_009172151.1">
    <property type="nucleotide sequence ID" value="XM_009173887.1"/>
</dbReference>
<dbReference type="Pfam" id="PF12053">
    <property type="entry name" value="Par3_HAL_N_term"/>
    <property type="match status" value="2"/>
</dbReference>
<evidence type="ECO:0000313" key="7">
    <source>
        <dbReference type="Proteomes" id="UP000054324"/>
    </source>
</evidence>
<dbReference type="GO" id="GO:0045197">
    <property type="term" value="P:establishment or maintenance of epithelial cell apical/basal polarity"/>
    <property type="evidence" value="ECO:0007669"/>
    <property type="project" value="TreeGrafter"/>
</dbReference>
<dbReference type="Proteomes" id="UP000054324">
    <property type="component" value="Unassembled WGS sequence"/>
</dbReference>
<feature type="domain" description="Par3/HAL N-terminal" evidence="5">
    <location>
        <begin position="1"/>
        <end position="41"/>
    </location>
</feature>
<proteinExistence type="predicted"/>
<keyword evidence="1" id="KW-0132">Cell division</keyword>
<feature type="compositionally biased region" description="Polar residues" evidence="4">
    <location>
        <begin position="152"/>
        <end position="187"/>
    </location>
</feature>
<dbReference type="CTD" id="20328655"/>
<dbReference type="GO" id="GO:0008104">
    <property type="term" value="P:intracellular protein localization"/>
    <property type="evidence" value="ECO:0007669"/>
    <property type="project" value="TreeGrafter"/>
</dbReference>
<feature type="region of interest" description="Disordered" evidence="4">
    <location>
        <begin position="116"/>
        <end position="231"/>
    </location>
</feature>
<accession>A0A074ZL85</accession>
<feature type="region of interest" description="Disordered" evidence="4">
    <location>
        <begin position="45"/>
        <end position="69"/>
    </location>
</feature>
<dbReference type="GO" id="GO:0005938">
    <property type="term" value="C:cell cortex"/>
    <property type="evidence" value="ECO:0007669"/>
    <property type="project" value="TreeGrafter"/>
</dbReference>
<dbReference type="OrthoDB" id="6283822at2759"/>
<dbReference type="GO" id="GO:0051301">
    <property type="term" value="P:cell division"/>
    <property type="evidence" value="ECO:0007669"/>
    <property type="project" value="UniProtKB-KW"/>
</dbReference>
<dbReference type="GO" id="GO:0005912">
    <property type="term" value="C:adherens junction"/>
    <property type="evidence" value="ECO:0007669"/>
    <property type="project" value="TreeGrafter"/>
</dbReference>
<dbReference type="GeneID" id="20328655"/>
<evidence type="ECO:0000256" key="1">
    <source>
        <dbReference type="ARBA" id="ARBA00022618"/>
    </source>
</evidence>
<dbReference type="Gene3D" id="3.10.20.90">
    <property type="entry name" value="Phosphatidylinositol 3-kinase Catalytic Subunit, Chain A, domain 1"/>
    <property type="match status" value="1"/>
</dbReference>
<evidence type="ECO:0000256" key="2">
    <source>
        <dbReference type="ARBA" id="ARBA00022737"/>
    </source>
</evidence>
<reference evidence="6 7" key="1">
    <citation type="submission" date="2013-11" db="EMBL/GenBank/DDBJ databases">
        <title>Opisthorchis viverrini - life in the bile duct.</title>
        <authorList>
            <person name="Young N.D."/>
            <person name="Nagarajan N."/>
            <person name="Lin S.J."/>
            <person name="Korhonen P.K."/>
            <person name="Jex A.R."/>
            <person name="Hall R.S."/>
            <person name="Safavi-Hemami H."/>
            <person name="Kaewkong W."/>
            <person name="Bertrand D."/>
            <person name="Gao S."/>
            <person name="Seet Q."/>
            <person name="Wongkham S."/>
            <person name="Teh B.T."/>
            <person name="Wongkham C."/>
            <person name="Intapan P.M."/>
            <person name="Maleewong W."/>
            <person name="Yang X."/>
            <person name="Hu M."/>
            <person name="Wang Z."/>
            <person name="Hofmann A."/>
            <person name="Sternberg P.W."/>
            <person name="Tan P."/>
            <person name="Wang J."/>
            <person name="Gasser R.B."/>
        </authorList>
    </citation>
    <scope>NUCLEOTIDE SEQUENCE [LARGE SCALE GENOMIC DNA]</scope>
</reference>
<dbReference type="EMBL" id="KL596822">
    <property type="protein sequence ID" value="KER24115.1"/>
    <property type="molecule type" value="Genomic_DNA"/>
</dbReference>